<feature type="region of interest" description="Disordered" evidence="1">
    <location>
        <begin position="115"/>
        <end position="173"/>
    </location>
</feature>
<organism evidence="2 3">
    <name type="scientific">Lentinula aciculospora</name>
    <dbReference type="NCBI Taxonomy" id="153920"/>
    <lineage>
        <taxon>Eukaryota</taxon>
        <taxon>Fungi</taxon>
        <taxon>Dikarya</taxon>
        <taxon>Basidiomycota</taxon>
        <taxon>Agaricomycotina</taxon>
        <taxon>Agaricomycetes</taxon>
        <taxon>Agaricomycetidae</taxon>
        <taxon>Agaricales</taxon>
        <taxon>Marasmiineae</taxon>
        <taxon>Omphalotaceae</taxon>
        <taxon>Lentinula</taxon>
    </lineage>
</organism>
<dbReference type="OrthoDB" id="10366281at2759"/>
<evidence type="ECO:0000313" key="3">
    <source>
        <dbReference type="Proteomes" id="UP001150266"/>
    </source>
</evidence>
<name>A0A9W9DKE6_9AGAR</name>
<sequence>MSIGSDTTIDTKSGVMNSGQSSNDDCSTAAIDDLVAMFTGLEVASPTIKFPTLNSDRHVSSKATAGLARLNEETKTKDDDYEGDSDLEQVQIILNPLKGQDRGVVGNAASLKIHGVARDQQSSGSKKQMGAISEATPSPQSLHTAAADRSKYPAQTAAQRRNGRAKRRTGQNTTHRTFTINPILIPHVRPVTARKHHAGPGSRRSGKNELLGFPSQRQKAEIIRRRNERRNWNLNLNVQDVDALSRGSHHARPYPWSQRRSLMSHIRPRRGFKLDGAHCDSPSATLEPRQTGVRRTRPSGQDVFPNQNFLIKALPGASSSSSKAGYGTSTPDESSLIEHSSTINGDELIAREDDFSIVQSNAHKLLVKSTSAMSVDDVIVPTPRYGNQGGTMNTDSMMSIDPTNVYTTLPFTKSESESPMSIDVPSGVFATESDSDMRIGVEDPPINFGSVSGPQTQFLQECESVVMADANEDISTVDTKWESQYTERNGPTMASMFSAMSFPSQWTYPSTSTETSPQVPAFVEPPISFSHFPSSSVQHHHQPMFPLLQSNSAVETSIAFPNSPPSSSSLANSLPRQDDFWNEVARPTVEVFRMRYRSPLSVYSHRGGRKWLRKEGEHLESTTQDAKQSKRQKHVALGLRVEASSTQEMLSESRPSQQLPHRLPIPRRRRGKDSESGERRNKDEDSYQDSKQRSCSSAFFKCIAYLVNLYAE</sequence>
<comment type="caution">
    <text evidence="2">The sequence shown here is derived from an EMBL/GenBank/DDBJ whole genome shotgun (WGS) entry which is preliminary data.</text>
</comment>
<dbReference type="Proteomes" id="UP001150266">
    <property type="component" value="Unassembled WGS sequence"/>
</dbReference>
<feature type="compositionally biased region" description="Basic and acidic residues" evidence="1">
    <location>
        <begin position="672"/>
        <end position="692"/>
    </location>
</feature>
<feature type="region of interest" description="Disordered" evidence="1">
    <location>
        <begin position="643"/>
        <end position="692"/>
    </location>
</feature>
<proteinExistence type="predicted"/>
<accession>A0A9W9DKE6</accession>
<evidence type="ECO:0000256" key="1">
    <source>
        <dbReference type="SAM" id="MobiDB-lite"/>
    </source>
</evidence>
<feature type="region of interest" description="Disordered" evidence="1">
    <location>
        <begin position="273"/>
        <end position="302"/>
    </location>
</feature>
<feature type="region of interest" description="Disordered" evidence="1">
    <location>
        <begin position="1"/>
        <end position="24"/>
    </location>
</feature>
<evidence type="ECO:0000313" key="2">
    <source>
        <dbReference type="EMBL" id="KAJ4473140.1"/>
    </source>
</evidence>
<feature type="region of interest" description="Disordered" evidence="1">
    <location>
        <begin position="316"/>
        <end position="337"/>
    </location>
</feature>
<protein>
    <submittedName>
        <fullName evidence="2">Uncharacterized protein</fullName>
    </submittedName>
</protein>
<dbReference type="EMBL" id="JAOTPV010000018">
    <property type="protein sequence ID" value="KAJ4473140.1"/>
    <property type="molecule type" value="Genomic_DNA"/>
</dbReference>
<feature type="compositionally biased region" description="Polar residues" evidence="1">
    <location>
        <begin position="643"/>
        <end position="658"/>
    </location>
</feature>
<feature type="region of interest" description="Disordered" evidence="1">
    <location>
        <begin position="193"/>
        <end position="217"/>
    </location>
</feature>
<reference evidence="2" key="1">
    <citation type="submission" date="2022-08" db="EMBL/GenBank/DDBJ databases">
        <title>A Global Phylogenomic Analysis of the Shiitake Genus Lentinula.</title>
        <authorList>
            <consortium name="DOE Joint Genome Institute"/>
            <person name="Sierra-Patev S."/>
            <person name="Min B."/>
            <person name="Naranjo-Ortiz M."/>
            <person name="Looney B."/>
            <person name="Konkel Z."/>
            <person name="Slot J.C."/>
            <person name="Sakamoto Y."/>
            <person name="Steenwyk J.L."/>
            <person name="Rokas A."/>
            <person name="Carro J."/>
            <person name="Camarero S."/>
            <person name="Ferreira P."/>
            <person name="Molpeceres G."/>
            <person name="Ruiz-Duenas F.J."/>
            <person name="Serrano A."/>
            <person name="Henrissat B."/>
            <person name="Drula E."/>
            <person name="Hughes K.W."/>
            <person name="Mata J.L."/>
            <person name="Ishikawa N.K."/>
            <person name="Vargas-Isla R."/>
            <person name="Ushijima S."/>
            <person name="Smith C.A."/>
            <person name="Ahrendt S."/>
            <person name="Andreopoulos W."/>
            <person name="He G."/>
            <person name="Labutti K."/>
            <person name="Lipzen A."/>
            <person name="Ng V."/>
            <person name="Riley R."/>
            <person name="Sandor L."/>
            <person name="Barry K."/>
            <person name="Martinez A.T."/>
            <person name="Xiao Y."/>
            <person name="Gibbons J.G."/>
            <person name="Terashima K."/>
            <person name="Grigoriev I.V."/>
            <person name="Hibbett D.S."/>
        </authorList>
    </citation>
    <scope>NUCLEOTIDE SEQUENCE</scope>
    <source>
        <strain evidence="2">JLM2183</strain>
    </source>
</reference>
<gene>
    <name evidence="2" type="ORF">J3R30DRAFT_3406904</name>
</gene>
<keyword evidence="3" id="KW-1185">Reference proteome</keyword>
<feature type="compositionally biased region" description="Polar residues" evidence="1">
    <location>
        <begin position="327"/>
        <end position="337"/>
    </location>
</feature>
<dbReference type="AlphaFoldDB" id="A0A9W9DKE6"/>